<protein>
    <submittedName>
        <fullName evidence="1">Uncharacterized protein</fullName>
    </submittedName>
</protein>
<dbReference type="STRING" id="743719.PaelaDRAFT_3408"/>
<gene>
    <name evidence="1" type="ORF">PaelaDRAFT_3408</name>
</gene>
<dbReference type="Proteomes" id="UP000003891">
    <property type="component" value="Unassembled WGS sequence"/>
</dbReference>
<organism evidence="1 2">
    <name type="scientific">Paenibacillus lactis 154</name>
    <dbReference type="NCBI Taxonomy" id="743719"/>
    <lineage>
        <taxon>Bacteria</taxon>
        <taxon>Bacillati</taxon>
        <taxon>Bacillota</taxon>
        <taxon>Bacilli</taxon>
        <taxon>Bacillales</taxon>
        <taxon>Paenibacillaceae</taxon>
        <taxon>Paenibacillus</taxon>
    </lineage>
</organism>
<dbReference type="PATRIC" id="fig|743719.3.peg.3451"/>
<dbReference type="AlphaFoldDB" id="G4HHE7"/>
<reference evidence="1 2" key="1">
    <citation type="submission" date="2011-09" db="EMBL/GenBank/DDBJ databases">
        <title>The draft genome of Paenibacillus lactis 154.</title>
        <authorList>
            <consortium name="US DOE Joint Genome Institute (JGI-PGF)"/>
            <person name="Lucas S."/>
            <person name="Han J."/>
            <person name="Lapidus A."/>
            <person name="Cheng J.-F."/>
            <person name="Goodwin L."/>
            <person name="Pitluck S."/>
            <person name="Peters L."/>
            <person name="Land M.L."/>
            <person name="Hauser L."/>
            <person name="Siebers A."/>
            <person name="Thelen M."/>
            <person name="Hugenholtz P."/>
            <person name="Allgaier M."/>
            <person name="Woyke T.J."/>
        </authorList>
    </citation>
    <scope>NUCLEOTIDE SEQUENCE [LARGE SCALE GENOMIC DNA]</scope>
    <source>
        <strain evidence="1 2">154</strain>
    </source>
</reference>
<accession>G4HHE7</accession>
<dbReference type="InterPro" id="IPR025916">
    <property type="entry name" value="YdjO"/>
</dbReference>
<evidence type="ECO:0000313" key="2">
    <source>
        <dbReference type="Proteomes" id="UP000003891"/>
    </source>
</evidence>
<dbReference type="eggNOG" id="ENOG5032YUY">
    <property type="taxonomic scope" value="Bacteria"/>
</dbReference>
<dbReference type="Pfam" id="PF14169">
    <property type="entry name" value="YdjO"/>
    <property type="match status" value="1"/>
</dbReference>
<sequence>MCHIKGSPLFVFQQKPDVQGPLRRRAGLQASARLQERCFSISNDKHKEERYMYSRKNSMESIPEEITEVWACTKEDCKGWMRDDFAFDTEPVCHLCHSPMVKETRKLPQLINTNKQQKSLSKGIQINGSSS</sequence>
<evidence type="ECO:0000313" key="1">
    <source>
        <dbReference type="EMBL" id="EHB63523.1"/>
    </source>
</evidence>
<name>G4HHE7_9BACL</name>
<proteinExistence type="predicted"/>
<dbReference type="EMBL" id="AGIP01000007">
    <property type="protein sequence ID" value="EHB63523.1"/>
    <property type="molecule type" value="Genomic_DNA"/>
</dbReference>